<feature type="transmembrane region" description="Helical" evidence="1">
    <location>
        <begin position="110"/>
        <end position="134"/>
    </location>
</feature>
<evidence type="ECO:0000313" key="3">
    <source>
        <dbReference type="EMBL" id="CCW19716.1"/>
    </source>
</evidence>
<accession>N1MS02</accession>
<feature type="transmembrane region" description="Helical" evidence="1">
    <location>
        <begin position="41"/>
        <end position="65"/>
    </location>
</feature>
<sequence length="147" mass="15846">MSMSMQLAIATVMVAATVLIHLIGLAGLLAVLRRHRHASSAVLASVINGMAILFAAFGLFVLHAIEIWLWAALYLVSDALADLEQALYFSTSTYVTIGYGDVVLPVGSRILGVIEGANGIILIGWSTAFFFSIVDRLKLLERDLQRG</sequence>
<feature type="domain" description="Potassium channel" evidence="2">
    <location>
        <begin position="66"/>
        <end position="134"/>
    </location>
</feature>
<reference evidence="3 4" key="1">
    <citation type="submission" date="2013-03" db="EMBL/GenBank/DDBJ databases">
        <authorList>
            <person name="Le V."/>
        </authorList>
    </citation>
    <scope>NUCLEOTIDE SEQUENCE [LARGE SCALE GENOMIC DNA]</scope>
    <source>
        <strain evidence="3 4">BiD32</strain>
    </source>
</reference>
<keyword evidence="1" id="KW-0812">Transmembrane</keyword>
<dbReference type="EMBL" id="CAVK010000223">
    <property type="protein sequence ID" value="CCW19716.1"/>
    <property type="molecule type" value="Genomic_DNA"/>
</dbReference>
<dbReference type="Gene3D" id="1.10.287.70">
    <property type="match status" value="1"/>
</dbReference>
<dbReference type="Pfam" id="PF07885">
    <property type="entry name" value="Ion_trans_2"/>
    <property type="match status" value="1"/>
</dbReference>
<organism evidence="3 4">
    <name type="scientific">Sphingobium indicum BiD32</name>
    <dbReference type="NCBI Taxonomy" id="1301087"/>
    <lineage>
        <taxon>Bacteria</taxon>
        <taxon>Pseudomonadati</taxon>
        <taxon>Pseudomonadota</taxon>
        <taxon>Alphaproteobacteria</taxon>
        <taxon>Sphingomonadales</taxon>
        <taxon>Sphingomonadaceae</taxon>
        <taxon>Sphingobium</taxon>
    </lineage>
</organism>
<evidence type="ECO:0000259" key="2">
    <source>
        <dbReference type="Pfam" id="PF07885"/>
    </source>
</evidence>
<evidence type="ECO:0000256" key="1">
    <source>
        <dbReference type="SAM" id="Phobius"/>
    </source>
</evidence>
<proteinExistence type="predicted"/>
<dbReference type="OrthoDB" id="2974133at2"/>
<keyword evidence="1" id="KW-1133">Transmembrane helix</keyword>
<dbReference type="InterPro" id="IPR013099">
    <property type="entry name" value="K_chnl_dom"/>
</dbReference>
<dbReference type="AlphaFoldDB" id="N1MS02"/>
<comment type="caution">
    <text evidence="3">The sequence shown here is derived from an EMBL/GenBank/DDBJ whole genome shotgun (WGS) entry which is preliminary data.</text>
</comment>
<evidence type="ECO:0000313" key="4">
    <source>
        <dbReference type="Proteomes" id="UP000013201"/>
    </source>
</evidence>
<keyword evidence="4" id="KW-1185">Reference proteome</keyword>
<reference evidence="4" key="2">
    <citation type="submission" date="2013-04" db="EMBL/GenBank/DDBJ databases">
        <title>Bisphenol A degrading Sphingobium sp. strain BiD32.</title>
        <authorList>
            <person name="Nielsen J.L."/>
            <person name="Zhou N.A."/>
            <person name="Kjeldal H."/>
        </authorList>
    </citation>
    <scope>NUCLEOTIDE SEQUENCE [LARGE SCALE GENOMIC DNA]</scope>
    <source>
        <strain evidence="4">BiD32</strain>
    </source>
</reference>
<dbReference type="RefSeq" id="WP_006965390.1">
    <property type="nucleotide sequence ID" value="NZ_CAVK010000223.1"/>
</dbReference>
<name>N1MS02_9SPHN</name>
<dbReference type="Proteomes" id="UP000013201">
    <property type="component" value="Unassembled WGS sequence"/>
</dbReference>
<feature type="transmembrane region" description="Helical" evidence="1">
    <location>
        <begin position="6"/>
        <end position="29"/>
    </location>
</feature>
<keyword evidence="1" id="KW-0472">Membrane</keyword>
<gene>
    <name evidence="3" type="ORF">EBBID32_40860</name>
</gene>
<protein>
    <recommendedName>
        <fullName evidence="2">Potassium channel domain-containing protein</fullName>
    </recommendedName>
</protein>
<dbReference type="SUPFAM" id="SSF81324">
    <property type="entry name" value="Voltage-gated potassium channels"/>
    <property type="match status" value="1"/>
</dbReference>